<evidence type="ECO:0000256" key="6">
    <source>
        <dbReference type="ARBA" id="ARBA00022605"/>
    </source>
</evidence>
<dbReference type="RefSeq" id="WP_146390663.1">
    <property type="nucleotide sequence ID" value="NZ_SJPK01000003.1"/>
</dbReference>
<dbReference type="Pfam" id="PF01960">
    <property type="entry name" value="ArgJ"/>
    <property type="match status" value="1"/>
</dbReference>
<evidence type="ECO:0000256" key="4">
    <source>
        <dbReference type="ARBA" id="ARBA00022490"/>
    </source>
</evidence>
<dbReference type="OrthoDB" id="9804242at2"/>
<evidence type="ECO:0000256" key="9">
    <source>
        <dbReference type="ARBA" id="ARBA00023315"/>
    </source>
</evidence>
<keyword evidence="7 10" id="KW-0808">Transferase</keyword>
<organism evidence="11 12">
    <name type="scientific">Allorhodopirellula solitaria</name>
    <dbReference type="NCBI Taxonomy" id="2527987"/>
    <lineage>
        <taxon>Bacteria</taxon>
        <taxon>Pseudomonadati</taxon>
        <taxon>Planctomycetota</taxon>
        <taxon>Planctomycetia</taxon>
        <taxon>Pirellulales</taxon>
        <taxon>Pirellulaceae</taxon>
        <taxon>Allorhodopirellula</taxon>
    </lineage>
</organism>
<evidence type="ECO:0000256" key="2">
    <source>
        <dbReference type="ARBA" id="ARBA00006774"/>
    </source>
</evidence>
<keyword evidence="12" id="KW-1185">Reference proteome</keyword>
<keyword evidence="4 10" id="KW-0963">Cytoplasm</keyword>
<feature type="active site" description="Nucleophile" evidence="10">
    <location>
        <position position="194"/>
    </location>
</feature>
<dbReference type="PANTHER" id="PTHR23100">
    <property type="entry name" value="ARGININE BIOSYNTHESIS BIFUNCTIONAL PROTEIN ARGJ"/>
    <property type="match status" value="1"/>
</dbReference>
<dbReference type="GO" id="GO:0006526">
    <property type="term" value="P:L-arginine biosynthetic process"/>
    <property type="evidence" value="ECO:0007669"/>
    <property type="project" value="UniProtKB-UniRule"/>
</dbReference>
<dbReference type="Gene3D" id="3.60.70.12">
    <property type="entry name" value="L-amino peptidase D-ALA esterase/amidase"/>
    <property type="match status" value="1"/>
</dbReference>
<dbReference type="GO" id="GO:0005737">
    <property type="term" value="C:cytoplasm"/>
    <property type="evidence" value="ECO:0007669"/>
    <property type="project" value="UniProtKB-SubCell"/>
</dbReference>
<feature type="binding site" evidence="10">
    <location>
        <position position="277"/>
    </location>
    <ligand>
        <name>substrate</name>
    </ligand>
</feature>
<proteinExistence type="inferred from homology"/>
<dbReference type="InterPro" id="IPR042195">
    <property type="entry name" value="ArgJ_beta_C"/>
</dbReference>
<dbReference type="EC" id="2.3.1.35" evidence="10"/>
<keyword evidence="6 10" id="KW-0028">Amino-acid biosynthesis</keyword>
<keyword evidence="10" id="KW-0511">Multifunctional enzyme</keyword>
<feature type="chain" id="PRO_5023272212" description="Arginine biosynthesis bifunctional protein ArgJ beta chain" evidence="10">
    <location>
        <begin position="194"/>
        <end position="405"/>
    </location>
</feature>
<comment type="caution">
    <text evidence="11">The sequence shown here is derived from an EMBL/GenBank/DDBJ whole genome shotgun (WGS) entry which is preliminary data.</text>
</comment>
<dbReference type="GO" id="GO:0006592">
    <property type="term" value="P:ornithine biosynthetic process"/>
    <property type="evidence" value="ECO:0007669"/>
    <property type="project" value="TreeGrafter"/>
</dbReference>
<keyword evidence="9 10" id="KW-0012">Acyltransferase</keyword>
<dbReference type="NCBIfam" id="NF003802">
    <property type="entry name" value="PRK05388.1"/>
    <property type="match status" value="1"/>
</dbReference>
<dbReference type="SUPFAM" id="SSF56266">
    <property type="entry name" value="DmpA/ArgJ-like"/>
    <property type="match status" value="1"/>
</dbReference>
<evidence type="ECO:0000256" key="7">
    <source>
        <dbReference type="ARBA" id="ARBA00022679"/>
    </source>
</evidence>
<evidence type="ECO:0000256" key="8">
    <source>
        <dbReference type="ARBA" id="ARBA00022813"/>
    </source>
</evidence>
<comment type="function">
    <text evidence="10">Catalyzes two activities which are involved in the cyclic version of arginine biosynthesis: the synthesis of N-acetylglutamate from glutamate and acetyl-CoA as the acetyl donor, and of ornithine by transacetylation between N(2)-acetylornithine and glutamate.</text>
</comment>
<evidence type="ECO:0000256" key="5">
    <source>
        <dbReference type="ARBA" id="ARBA00022571"/>
    </source>
</evidence>
<reference evidence="11 12" key="1">
    <citation type="submission" date="2019-02" db="EMBL/GenBank/DDBJ databases">
        <title>Deep-cultivation of Planctomycetes and their phenomic and genomic characterization uncovers novel biology.</title>
        <authorList>
            <person name="Wiegand S."/>
            <person name="Jogler M."/>
            <person name="Boedeker C."/>
            <person name="Pinto D."/>
            <person name="Vollmers J."/>
            <person name="Rivas-Marin E."/>
            <person name="Kohn T."/>
            <person name="Peeters S.H."/>
            <person name="Heuer A."/>
            <person name="Rast P."/>
            <person name="Oberbeckmann S."/>
            <person name="Bunk B."/>
            <person name="Jeske O."/>
            <person name="Meyerdierks A."/>
            <person name="Storesund J.E."/>
            <person name="Kallscheuer N."/>
            <person name="Luecker S."/>
            <person name="Lage O.M."/>
            <person name="Pohl T."/>
            <person name="Merkel B.J."/>
            <person name="Hornburger P."/>
            <person name="Mueller R.-W."/>
            <person name="Bruemmer F."/>
            <person name="Labrenz M."/>
            <person name="Spormann A.M."/>
            <person name="Op Den Camp H."/>
            <person name="Overmann J."/>
            <person name="Amann R."/>
            <person name="Jetten M.S.M."/>
            <person name="Mascher T."/>
            <person name="Medema M.H."/>
            <person name="Devos D.P."/>
            <person name="Kaster A.-K."/>
            <person name="Ovreas L."/>
            <person name="Rohde M."/>
            <person name="Galperin M.Y."/>
            <person name="Jogler C."/>
        </authorList>
    </citation>
    <scope>NUCLEOTIDE SEQUENCE [LARGE SCALE GENOMIC DNA]</scope>
    <source>
        <strain evidence="11 12">CA85</strain>
    </source>
</reference>
<evidence type="ECO:0000256" key="3">
    <source>
        <dbReference type="ARBA" id="ARBA00011475"/>
    </source>
</evidence>
<feature type="binding site" evidence="10">
    <location>
        <position position="157"/>
    </location>
    <ligand>
        <name>substrate</name>
    </ligand>
</feature>
<dbReference type="Gene3D" id="3.10.20.340">
    <property type="entry name" value="ArgJ beta chain, C-terminal domain"/>
    <property type="match status" value="1"/>
</dbReference>
<name>A0A5C5YDP5_9BACT</name>
<keyword evidence="8 10" id="KW-0068">Autocatalytic cleavage</keyword>
<feature type="binding site" evidence="10">
    <location>
        <position position="400"/>
    </location>
    <ligand>
        <name>substrate</name>
    </ligand>
</feature>
<evidence type="ECO:0000256" key="1">
    <source>
        <dbReference type="ARBA" id="ARBA00004496"/>
    </source>
</evidence>
<dbReference type="EC" id="2.3.1.1" evidence="10"/>
<feature type="binding site" evidence="10">
    <location>
        <position position="405"/>
    </location>
    <ligand>
        <name>substrate</name>
    </ligand>
</feature>
<dbReference type="PANTHER" id="PTHR23100:SF0">
    <property type="entry name" value="ARGININE BIOSYNTHESIS BIFUNCTIONAL PROTEIN ARGJ, MITOCHONDRIAL"/>
    <property type="match status" value="1"/>
</dbReference>
<dbReference type="EMBL" id="SJPK01000003">
    <property type="protein sequence ID" value="TWT73088.1"/>
    <property type="molecule type" value="Genomic_DNA"/>
</dbReference>
<comment type="pathway">
    <text evidence="10">Amino-acid biosynthesis; L-arginine biosynthesis; N(2)-acetyl-L-ornithine from L-glutamate: step 1/4.</text>
</comment>
<evidence type="ECO:0000313" key="12">
    <source>
        <dbReference type="Proteomes" id="UP000318053"/>
    </source>
</evidence>
<dbReference type="CDD" id="cd02152">
    <property type="entry name" value="OAT"/>
    <property type="match status" value="1"/>
</dbReference>
<dbReference type="GO" id="GO:0004358">
    <property type="term" value="F:L-glutamate N-acetyltransferase activity, acting on acetyl-L-ornithine as donor"/>
    <property type="evidence" value="ECO:0007669"/>
    <property type="project" value="UniProtKB-UniRule"/>
</dbReference>
<dbReference type="NCBIfam" id="TIGR00120">
    <property type="entry name" value="ArgJ"/>
    <property type="match status" value="1"/>
</dbReference>
<dbReference type="InterPro" id="IPR002813">
    <property type="entry name" value="Arg_biosynth_ArgJ"/>
</dbReference>
<dbReference type="AlphaFoldDB" id="A0A5C5YDP5"/>
<feature type="binding site" evidence="10">
    <location>
        <position position="194"/>
    </location>
    <ligand>
        <name>substrate</name>
    </ligand>
</feature>
<comment type="subcellular location">
    <subcellularLocation>
        <location evidence="1 10">Cytoplasm</location>
    </subcellularLocation>
</comment>
<evidence type="ECO:0000256" key="10">
    <source>
        <dbReference type="HAMAP-Rule" id="MF_01106"/>
    </source>
</evidence>
<feature type="site" description="Involved in the stabilization of negative charge on the oxyanion by the formation of the oxyanion hole" evidence="10">
    <location>
        <position position="119"/>
    </location>
</feature>
<gene>
    <name evidence="10 11" type="primary">argJ</name>
    <name evidence="11" type="ORF">CA85_15540</name>
</gene>
<dbReference type="FunFam" id="3.10.20.340:FF:000003">
    <property type="entry name" value="Arginine biosynthesis bifunctional protein ArgJ"/>
    <property type="match status" value="1"/>
</dbReference>
<feature type="site" description="Cleavage; by autolysis" evidence="10">
    <location>
        <begin position="193"/>
        <end position="194"/>
    </location>
</feature>
<accession>A0A5C5YDP5</accession>
<dbReference type="UniPathway" id="UPA00068">
    <property type="reaction ID" value="UER00106"/>
</dbReference>
<comment type="subunit">
    <text evidence="3 10">Heterotetramer of two alpha and two beta chains.</text>
</comment>
<feature type="chain" id="PRO_5023272213" description="Arginine biosynthesis bifunctional protein ArgJ alpha chain" evidence="10">
    <location>
        <begin position="1"/>
        <end position="193"/>
    </location>
</feature>
<dbReference type="FunFam" id="3.60.70.12:FF:000001">
    <property type="entry name" value="Arginine biosynthesis bifunctional protein ArgJ, chloroplastic"/>
    <property type="match status" value="1"/>
</dbReference>
<comment type="similarity">
    <text evidence="2 10">Belongs to the ArgJ family.</text>
</comment>
<dbReference type="InterPro" id="IPR016117">
    <property type="entry name" value="ArgJ-like_dom_sf"/>
</dbReference>
<dbReference type="GO" id="GO:0004042">
    <property type="term" value="F:L-glutamate N-acetyltransferase activity"/>
    <property type="evidence" value="ECO:0007669"/>
    <property type="project" value="UniProtKB-UniRule"/>
</dbReference>
<sequence length="405" mass="42790">MSPTEKSEPESPHELPRGFRFAGATGGIKASGKSDTSLIVSDDPCVAAAVTTTNQVFAAPVLLCRQRTPRTTCRAVITNSGNANACTGQEGLEDAAAMCEQTAARIGCAAEDVLVMSTGVIGQRLPMEKVRRGIDRASESLGNSERDFLSAADAICTTDNFRKTASATFRANGQTYRIAAMCKGAGMIAPNMATMLGVIVTDFPLSSELAQSSLRRIVERTFNRVSVDGHTSTNDTVVLLSSGQGDWVTSESDASLFVETAADVCLKLAKLLVADGEGAARFFEVAVRGAASDADALSIARCVAASPLVKTAIQGGDPNWGRIVSAAGYAGPPIDVERMSLLIEEHCVFRDGQPLAFDAADMSGRMKRASEVKLELTVGDGPGDSKYWSSDLTEDYVRFNSLYTT</sequence>
<protein>
    <recommendedName>
        <fullName evidence="10">Arginine biosynthesis bifunctional protein ArgJ</fullName>
    </recommendedName>
    <domain>
        <recommendedName>
            <fullName evidence="10">Glutamate N-acetyltransferase</fullName>
            <ecNumber evidence="10">2.3.1.35</ecNumber>
        </recommendedName>
        <alternativeName>
            <fullName evidence="10">Ornithine acetyltransferase</fullName>
            <shortName evidence="10">OATase</shortName>
        </alternativeName>
        <alternativeName>
            <fullName evidence="10">Ornithine transacetylase</fullName>
        </alternativeName>
    </domain>
    <domain>
        <recommendedName>
            <fullName evidence="10">Amino-acid acetyltransferase</fullName>
            <ecNumber evidence="10">2.3.1.1</ecNumber>
        </recommendedName>
        <alternativeName>
            <fullName evidence="10">N-acetylglutamate synthase</fullName>
            <shortName evidence="10">AGSase</shortName>
        </alternativeName>
    </domain>
    <component>
        <recommendedName>
            <fullName evidence="10">Arginine biosynthesis bifunctional protein ArgJ alpha chain</fullName>
        </recommendedName>
    </component>
    <component>
        <recommendedName>
            <fullName evidence="10">Arginine biosynthesis bifunctional protein ArgJ beta chain</fullName>
        </recommendedName>
    </component>
</protein>
<dbReference type="Proteomes" id="UP000318053">
    <property type="component" value="Unassembled WGS sequence"/>
</dbReference>
<dbReference type="HAMAP" id="MF_01106">
    <property type="entry name" value="ArgJ"/>
    <property type="match status" value="1"/>
</dbReference>
<comment type="catalytic activity">
    <reaction evidence="10">
        <text>L-glutamate + acetyl-CoA = N-acetyl-L-glutamate + CoA + H(+)</text>
        <dbReference type="Rhea" id="RHEA:24292"/>
        <dbReference type="ChEBI" id="CHEBI:15378"/>
        <dbReference type="ChEBI" id="CHEBI:29985"/>
        <dbReference type="ChEBI" id="CHEBI:44337"/>
        <dbReference type="ChEBI" id="CHEBI:57287"/>
        <dbReference type="ChEBI" id="CHEBI:57288"/>
        <dbReference type="EC" id="2.3.1.1"/>
    </reaction>
</comment>
<comment type="pathway">
    <text evidence="10">Amino-acid biosynthesis; L-arginine biosynthesis; L-ornithine and N-acetyl-L-glutamate from L-glutamate and N(2)-acetyl-L-ornithine (cyclic): step 1/1.</text>
</comment>
<keyword evidence="5 10" id="KW-0055">Arginine biosynthesis</keyword>
<feature type="site" description="Involved in the stabilization of negative charge on the oxyanion by the formation of the oxyanion hole" evidence="10">
    <location>
        <position position="118"/>
    </location>
</feature>
<evidence type="ECO:0000313" key="11">
    <source>
        <dbReference type="EMBL" id="TWT73088.1"/>
    </source>
</evidence>
<comment type="catalytic activity">
    <reaction evidence="10">
        <text>N(2)-acetyl-L-ornithine + L-glutamate = N-acetyl-L-glutamate + L-ornithine</text>
        <dbReference type="Rhea" id="RHEA:15349"/>
        <dbReference type="ChEBI" id="CHEBI:29985"/>
        <dbReference type="ChEBI" id="CHEBI:44337"/>
        <dbReference type="ChEBI" id="CHEBI:46911"/>
        <dbReference type="ChEBI" id="CHEBI:57805"/>
        <dbReference type="EC" id="2.3.1.35"/>
    </reaction>
</comment>
<feature type="binding site" evidence="10">
    <location>
        <position position="183"/>
    </location>
    <ligand>
        <name>substrate</name>
    </ligand>
</feature>